<dbReference type="InterPro" id="IPR005828">
    <property type="entry name" value="MFS_sugar_transport-like"/>
</dbReference>
<feature type="domain" description="Major facilitator superfamily (MFS) profile" evidence="6">
    <location>
        <begin position="1"/>
        <end position="428"/>
    </location>
</feature>
<evidence type="ECO:0000313" key="7">
    <source>
        <dbReference type="EMBL" id="KAJ4427047.1"/>
    </source>
</evidence>
<feature type="transmembrane region" description="Helical" evidence="5">
    <location>
        <begin position="336"/>
        <end position="360"/>
    </location>
</feature>
<proteinExistence type="predicted"/>
<protein>
    <recommendedName>
        <fullName evidence="6">Major facilitator superfamily (MFS) profile domain-containing protein</fullName>
    </recommendedName>
</protein>
<reference evidence="7 8" key="1">
    <citation type="journal article" date="2022" name="Allergy">
        <title>Genome assembly and annotation of Periplaneta americana reveal a comprehensive cockroach allergen profile.</title>
        <authorList>
            <person name="Wang L."/>
            <person name="Xiong Q."/>
            <person name="Saelim N."/>
            <person name="Wang L."/>
            <person name="Nong W."/>
            <person name="Wan A.T."/>
            <person name="Shi M."/>
            <person name="Liu X."/>
            <person name="Cao Q."/>
            <person name="Hui J.H.L."/>
            <person name="Sookrung N."/>
            <person name="Leung T.F."/>
            <person name="Tungtrongchitr A."/>
            <person name="Tsui S.K.W."/>
        </authorList>
    </citation>
    <scope>NUCLEOTIDE SEQUENCE [LARGE SCALE GENOMIC DNA]</scope>
    <source>
        <strain evidence="7">PWHHKU_190912</strain>
    </source>
</reference>
<gene>
    <name evidence="7" type="ORF">ANN_26846</name>
</gene>
<name>A0ABQ8RZ72_PERAM</name>
<dbReference type="PROSITE" id="PS50850">
    <property type="entry name" value="MFS"/>
    <property type="match status" value="1"/>
</dbReference>
<keyword evidence="3 5" id="KW-1133">Transmembrane helix</keyword>
<accession>A0ABQ8RZ72</accession>
<feature type="transmembrane region" description="Helical" evidence="5">
    <location>
        <begin position="104"/>
        <end position="122"/>
    </location>
</feature>
<evidence type="ECO:0000256" key="5">
    <source>
        <dbReference type="SAM" id="Phobius"/>
    </source>
</evidence>
<organism evidence="7 8">
    <name type="scientific">Periplaneta americana</name>
    <name type="common">American cockroach</name>
    <name type="synonym">Blatta americana</name>
    <dbReference type="NCBI Taxonomy" id="6978"/>
    <lineage>
        <taxon>Eukaryota</taxon>
        <taxon>Metazoa</taxon>
        <taxon>Ecdysozoa</taxon>
        <taxon>Arthropoda</taxon>
        <taxon>Hexapoda</taxon>
        <taxon>Insecta</taxon>
        <taxon>Pterygota</taxon>
        <taxon>Neoptera</taxon>
        <taxon>Polyneoptera</taxon>
        <taxon>Dictyoptera</taxon>
        <taxon>Blattodea</taxon>
        <taxon>Blattoidea</taxon>
        <taxon>Blattidae</taxon>
        <taxon>Blattinae</taxon>
        <taxon>Periplaneta</taxon>
    </lineage>
</organism>
<comment type="subcellular location">
    <subcellularLocation>
        <location evidence="1">Membrane</location>
        <topology evidence="1">Multi-pass membrane protein</topology>
    </subcellularLocation>
</comment>
<keyword evidence="8" id="KW-1185">Reference proteome</keyword>
<feature type="non-terminal residue" evidence="7">
    <location>
        <position position="1"/>
    </location>
</feature>
<dbReference type="SUPFAM" id="SSF103473">
    <property type="entry name" value="MFS general substrate transporter"/>
    <property type="match status" value="1"/>
</dbReference>
<dbReference type="PROSITE" id="PS00217">
    <property type="entry name" value="SUGAR_TRANSPORT_2"/>
    <property type="match status" value="1"/>
</dbReference>
<keyword evidence="2 5" id="KW-0812">Transmembrane</keyword>
<feature type="transmembrane region" description="Helical" evidence="5">
    <location>
        <begin position="281"/>
        <end position="302"/>
    </location>
</feature>
<feature type="transmembrane region" description="Helical" evidence="5">
    <location>
        <begin position="246"/>
        <end position="269"/>
    </location>
</feature>
<dbReference type="InterPro" id="IPR050549">
    <property type="entry name" value="MFS_Trehalose_Transporter"/>
</dbReference>
<dbReference type="PANTHER" id="PTHR48021">
    <property type="match status" value="1"/>
</dbReference>
<dbReference type="InterPro" id="IPR036259">
    <property type="entry name" value="MFS_trans_sf"/>
</dbReference>
<sequence>LFCKVLAAAGPMAAITSSGMTTGFSAVLLPQLERPDSIVKITLEQASWIASMAALPMALGCALGGWMMERFGRRTTHQLVCVPYVLGWVLLSLARNLAMLYVGRFLTGLCLGLIGPLSPVYIAEISGPAYRGALLATVSLAVSTGILAANLLGTFLSWQLTAAICAVFPLICYVGIFWVPESPAWLAARGRSSEAEEAFHWFRGYSTEADTELRELLRKHETGRPQQTWVELWQEIRKSSFLRPFLVMNGFFLVMQFSGVNAVAFYTVSILKDVGQGLDEYLATNIIGVVRVVMSLVACVLTRRYDRRPLAVVSCLGTAASLVGLGAFLLSGPSAGWVPLLFFVAYICSVSVGLVPLPWVMVGEVFPAAARGFGSGASSCFCFLVFFAVVKTGPALIACAGPHGAFFTYGAVAIVGAVVLYLFLPETRNRTLQDIEEGYSRTRTKVNALI</sequence>
<evidence type="ECO:0000256" key="4">
    <source>
        <dbReference type="ARBA" id="ARBA00023136"/>
    </source>
</evidence>
<dbReference type="Gene3D" id="1.20.1250.20">
    <property type="entry name" value="MFS general substrate transporter like domains"/>
    <property type="match status" value="1"/>
</dbReference>
<dbReference type="InterPro" id="IPR020846">
    <property type="entry name" value="MFS_dom"/>
</dbReference>
<evidence type="ECO:0000256" key="3">
    <source>
        <dbReference type="ARBA" id="ARBA00022989"/>
    </source>
</evidence>
<feature type="transmembrane region" description="Helical" evidence="5">
    <location>
        <begin position="134"/>
        <end position="152"/>
    </location>
</feature>
<dbReference type="InterPro" id="IPR003663">
    <property type="entry name" value="Sugar/inositol_transpt"/>
</dbReference>
<dbReference type="EMBL" id="JAJSOF020000039">
    <property type="protein sequence ID" value="KAJ4427047.1"/>
    <property type="molecule type" value="Genomic_DNA"/>
</dbReference>
<dbReference type="InterPro" id="IPR005829">
    <property type="entry name" value="Sugar_transporter_CS"/>
</dbReference>
<feature type="transmembrane region" description="Helical" evidence="5">
    <location>
        <begin position="309"/>
        <end position="330"/>
    </location>
</feature>
<feature type="transmembrane region" description="Helical" evidence="5">
    <location>
        <begin position="405"/>
        <end position="424"/>
    </location>
</feature>
<evidence type="ECO:0000259" key="6">
    <source>
        <dbReference type="PROSITE" id="PS50850"/>
    </source>
</evidence>
<evidence type="ECO:0000313" key="8">
    <source>
        <dbReference type="Proteomes" id="UP001148838"/>
    </source>
</evidence>
<keyword evidence="4 5" id="KW-0472">Membrane</keyword>
<feature type="transmembrane region" description="Helical" evidence="5">
    <location>
        <begin position="79"/>
        <end position="98"/>
    </location>
</feature>
<evidence type="ECO:0000256" key="2">
    <source>
        <dbReference type="ARBA" id="ARBA00022692"/>
    </source>
</evidence>
<dbReference type="Pfam" id="PF00083">
    <property type="entry name" value="Sugar_tr"/>
    <property type="match status" value="1"/>
</dbReference>
<feature type="transmembrane region" description="Helical" evidence="5">
    <location>
        <begin position="158"/>
        <end position="179"/>
    </location>
</feature>
<dbReference type="PANTHER" id="PTHR48021:SF68">
    <property type="entry name" value="MAJOR FACILITATOR SUPERFAMILY (MFS) PROFILE DOMAIN-CONTAINING PROTEIN"/>
    <property type="match status" value="1"/>
</dbReference>
<dbReference type="Proteomes" id="UP001148838">
    <property type="component" value="Unassembled WGS sequence"/>
</dbReference>
<dbReference type="PRINTS" id="PR00171">
    <property type="entry name" value="SUGRTRNSPORT"/>
</dbReference>
<feature type="transmembrane region" description="Helical" evidence="5">
    <location>
        <begin position="49"/>
        <end position="67"/>
    </location>
</feature>
<feature type="transmembrane region" description="Helical" evidence="5">
    <location>
        <begin position="372"/>
        <end position="390"/>
    </location>
</feature>
<evidence type="ECO:0000256" key="1">
    <source>
        <dbReference type="ARBA" id="ARBA00004141"/>
    </source>
</evidence>
<comment type="caution">
    <text evidence="7">The sequence shown here is derived from an EMBL/GenBank/DDBJ whole genome shotgun (WGS) entry which is preliminary data.</text>
</comment>